<accession>A0ABN8LZQ7</accession>
<proteinExistence type="predicted"/>
<gene>
    <name evidence="1" type="ORF">PEVE_00010891</name>
</gene>
<feature type="non-terminal residue" evidence="1">
    <location>
        <position position="1"/>
    </location>
</feature>
<dbReference type="EMBL" id="CALNXI010000178">
    <property type="protein sequence ID" value="CAH3021330.1"/>
    <property type="molecule type" value="Genomic_DNA"/>
</dbReference>
<evidence type="ECO:0000313" key="2">
    <source>
        <dbReference type="Proteomes" id="UP001159427"/>
    </source>
</evidence>
<reference evidence="1 2" key="1">
    <citation type="submission" date="2022-05" db="EMBL/GenBank/DDBJ databases">
        <authorList>
            <consortium name="Genoscope - CEA"/>
            <person name="William W."/>
        </authorList>
    </citation>
    <scope>NUCLEOTIDE SEQUENCE [LARGE SCALE GENOMIC DNA]</scope>
</reference>
<comment type="caution">
    <text evidence="1">The sequence shown here is derived from an EMBL/GenBank/DDBJ whole genome shotgun (WGS) entry which is preliminary data.</text>
</comment>
<sequence length="87" mass="9922">SEETSDLDTTGIGTIDPNLMWQAIQGLEKKSDLWAGTLNKRITDASLKLKMPETAVAKEEKQDGDSRYNLLKEIEEEWNHNMPLLNY</sequence>
<name>A0ABN8LZQ7_9CNID</name>
<dbReference type="Proteomes" id="UP001159427">
    <property type="component" value="Unassembled WGS sequence"/>
</dbReference>
<organism evidence="1 2">
    <name type="scientific">Porites evermanni</name>
    <dbReference type="NCBI Taxonomy" id="104178"/>
    <lineage>
        <taxon>Eukaryota</taxon>
        <taxon>Metazoa</taxon>
        <taxon>Cnidaria</taxon>
        <taxon>Anthozoa</taxon>
        <taxon>Hexacorallia</taxon>
        <taxon>Scleractinia</taxon>
        <taxon>Fungiina</taxon>
        <taxon>Poritidae</taxon>
        <taxon>Porites</taxon>
    </lineage>
</organism>
<evidence type="ECO:0000313" key="1">
    <source>
        <dbReference type="EMBL" id="CAH3021330.1"/>
    </source>
</evidence>
<protein>
    <submittedName>
        <fullName evidence="1">Uncharacterized protein</fullName>
    </submittedName>
</protein>
<keyword evidence="2" id="KW-1185">Reference proteome</keyword>